<keyword evidence="2" id="KW-1133">Transmembrane helix</keyword>
<gene>
    <name evidence="3" type="ORF">BO222_11610</name>
</gene>
<feature type="compositionally biased region" description="Polar residues" evidence="1">
    <location>
        <begin position="91"/>
        <end position="106"/>
    </location>
</feature>
<evidence type="ECO:0000256" key="1">
    <source>
        <dbReference type="SAM" id="MobiDB-lite"/>
    </source>
</evidence>
<feature type="compositionally biased region" description="Basic and acidic residues" evidence="1">
    <location>
        <begin position="1"/>
        <end position="20"/>
    </location>
</feature>
<feature type="region of interest" description="Disordered" evidence="1">
    <location>
        <begin position="148"/>
        <end position="173"/>
    </location>
</feature>
<feature type="compositionally biased region" description="Polar residues" evidence="1">
    <location>
        <begin position="493"/>
        <end position="521"/>
    </location>
</feature>
<protein>
    <submittedName>
        <fullName evidence="3">Uncharacterized protein</fullName>
    </submittedName>
</protein>
<name>A0A1U7ND57_9FIRM</name>
<dbReference type="EMBL" id="MPJW01000254">
    <property type="protein sequence ID" value="OLU36828.1"/>
    <property type="molecule type" value="Genomic_DNA"/>
</dbReference>
<keyword evidence="2" id="KW-0472">Membrane</keyword>
<sequence>MSNKDKDLQQKKDLEEKMADQSDDSLENDLQDEELVEEDILSEDRTLSSEDRTLSDEFETLNQKETDEQVETDHAGENTAEIEDVLKESISETSANGEGSATNSSLDFEETETAVTDDSIRSEINDKNEIDEFAQKLLNRKTEMALWPDEPVMEKTEPVMSPEERKAAEESLSSALDELRKQRGQVPIEQEEEDFAWDHIEFKDRFEGGDNFTTQSLFLHEQPDRIISNTGRYENTSKANKEDYMEDVEKRPASKTKSFMSNAGSAVSKTFSSMTSTNDHPHKKKKKKRKLRKQAIVLICSIIGIVLLLFAGYYYKTAIYDPAHRVTAEQQAAYDKLLAYAEEYTMSSDAEKLELIKMESDYDSLSAKQKEQLNERFIANTSKSFPDLLAELKTKDGTVTTEDDPVYQGLMEYVNSYGSLDDAGKSEISNQQIAYDSLSTALKDKVNGAMQAQVGMSFTDAVQSVANGVIPATINDSSSDSNPSEEPADNTEDPNASAQDSNSVDSSAAESNTDSALQTPDNSAQLAEYQANLDEVAALRDDYISSLAEDGLSADGDEVVAEYNQEIAYWQGLINSLQ</sequence>
<keyword evidence="4" id="KW-1185">Reference proteome</keyword>
<dbReference type="RefSeq" id="WP_075820931.1">
    <property type="nucleotide sequence ID" value="NZ_CAPNHH010000060.1"/>
</dbReference>
<organism evidence="3 4">
    <name type="scientific">Ileibacterium valens</name>
    <dbReference type="NCBI Taxonomy" id="1862668"/>
    <lineage>
        <taxon>Bacteria</taxon>
        <taxon>Bacillati</taxon>
        <taxon>Bacillota</taxon>
        <taxon>Erysipelotrichia</taxon>
        <taxon>Erysipelotrichales</taxon>
        <taxon>Erysipelotrichaceae</taxon>
        <taxon>Ileibacterium</taxon>
    </lineage>
</organism>
<feature type="region of interest" description="Disordered" evidence="1">
    <location>
        <begin position="1"/>
        <end position="127"/>
    </location>
</feature>
<comment type="caution">
    <text evidence="3">The sequence shown here is derived from an EMBL/GenBank/DDBJ whole genome shotgun (WGS) entry which is preliminary data.</text>
</comment>
<feature type="compositionally biased region" description="Basic and acidic residues" evidence="1">
    <location>
        <begin position="62"/>
        <end position="76"/>
    </location>
</feature>
<evidence type="ECO:0000256" key="2">
    <source>
        <dbReference type="SAM" id="Phobius"/>
    </source>
</evidence>
<feature type="compositionally biased region" description="Basic and acidic residues" evidence="1">
    <location>
        <begin position="118"/>
        <end position="127"/>
    </location>
</feature>
<dbReference type="Proteomes" id="UP000186341">
    <property type="component" value="Unassembled WGS sequence"/>
</dbReference>
<proteinExistence type="predicted"/>
<feature type="transmembrane region" description="Helical" evidence="2">
    <location>
        <begin position="295"/>
        <end position="315"/>
    </location>
</feature>
<accession>A0A1U7ND57</accession>
<evidence type="ECO:0000313" key="4">
    <source>
        <dbReference type="Proteomes" id="UP000186341"/>
    </source>
</evidence>
<feature type="compositionally biased region" description="Basic and acidic residues" evidence="1">
    <location>
        <begin position="42"/>
        <end position="55"/>
    </location>
</feature>
<feature type="region of interest" description="Disordered" evidence="1">
    <location>
        <begin position="472"/>
        <end position="521"/>
    </location>
</feature>
<feature type="compositionally biased region" description="Low complexity" evidence="1">
    <location>
        <begin position="475"/>
        <end position="485"/>
    </location>
</feature>
<feature type="compositionally biased region" description="Basic and acidic residues" evidence="1">
    <location>
        <begin position="152"/>
        <end position="169"/>
    </location>
</feature>
<dbReference type="OrthoDB" id="1771179at2"/>
<dbReference type="GeneID" id="82203781"/>
<dbReference type="AlphaFoldDB" id="A0A1U7ND57"/>
<keyword evidence="2" id="KW-0812">Transmembrane</keyword>
<evidence type="ECO:0000313" key="3">
    <source>
        <dbReference type="EMBL" id="OLU36828.1"/>
    </source>
</evidence>
<reference evidence="3 4" key="1">
    <citation type="submission" date="2016-11" db="EMBL/GenBank/DDBJ databases">
        <title>Description of two novel members of the family Erysipelotrichaceae: Ileibacterium lipovorans gen. nov., sp. nov. and Dubosiella newyorkensis, gen. nov., sp. nov.</title>
        <authorList>
            <person name="Cox L.M."/>
            <person name="Sohn J."/>
            <person name="Tyrrell K.L."/>
            <person name="Citron D.M."/>
            <person name="Lawson P.A."/>
            <person name="Patel N.B."/>
            <person name="Iizumi T."/>
            <person name="Perez-Perez G.I."/>
            <person name="Goldstein E.J."/>
            <person name="Blaser M.J."/>
        </authorList>
    </citation>
    <scope>NUCLEOTIDE SEQUENCE [LARGE SCALE GENOMIC DNA]</scope>
    <source>
        <strain evidence="3 4">NYU-BL-A3</strain>
    </source>
</reference>
<feature type="compositionally biased region" description="Acidic residues" evidence="1">
    <location>
        <begin position="21"/>
        <end position="41"/>
    </location>
</feature>